<dbReference type="EMBL" id="CAUJNA010003472">
    <property type="protein sequence ID" value="CAJ1402928.1"/>
    <property type="molecule type" value="Genomic_DNA"/>
</dbReference>
<feature type="region of interest" description="Disordered" evidence="1">
    <location>
        <begin position="175"/>
        <end position="196"/>
    </location>
</feature>
<name>A0AA36JDC2_9DINO</name>
<protein>
    <submittedName>
        <fullName evidence="2">Uncharacterized protein</fullName>
    </submittedName>
</protein>
<organism evidence="2 3">
    <name type="scientific">Effrenium voratum</name>
    <dbReference type="NCBI Taxonomy" id="2562239"/>
    <lineage>
        <taxon>Eukaryota</taxon>
        <taxon>Sar</taxon>
        <taxon>Alveolata</taxon>
        <taxon>Dinophyceae</taxon>
        <taxon>Suessiales</taxon>
        <taxon>Symbiodiniaceae</taxon>
        <taxon>Effrenium</taxon>
    </lineage>
</organism>
<keyword evidence="3" id="KW-1185">Reference proteome</keyword>
<proteinExistence type="predicted"/>
<feature type="compositionally biased region" description="Low complexity" evidence="1">
    <location>
        <begin position="180"/>
        <end position="196"/>
    </location>
</feature>
<evidence type="ECO:0000313" key="2">
    <source>
        <dbReference type="EMBL" id="CAJ1402928.1"/>
    </source>
</evidence>
<evidence type="ECO:0000313" key="3">
    <source>
        <dbReference type="Proteomes" id="UP001178507"/>
    </source>
</evidence>
<comment type="caution">
    <text evidence="2">The sequence shown here is derived from an EMBL/GenBank/DDBJ whole genome shotgun (WGS) entry which is preliminary data.</text>
</comment>
<gene>
    <name evidence="2" type="ORF">EVOR1521_LOCUS25704</name>
</gene>
<sequence length="511" mass="56747">MCLNDKAGLDKSSLCQNCSPFFDSCKKNCQETKLESLTLPWGSTVEADDEGEGWVKVNAHGYMALITECSLAALRPRRVCIGVQGSGVKLPSSHTSFALELRIQDVTGALLMTAASAYCDRVLEGWWKLVASETWHWIISLDGKSSSWVISETKKFWKLRDGKVVQKASLGKKWQWSDRPPQSVSPSSVPSACPSPELSFQLPPSYSGKARLGVIIRGMGGASWGRAVAEEPSCWHLDTGHMAKKCAENLLWRWDDALELELELAGLPDDEAASLWEGLPQAMLLHCCGYLSLRSALPVAATCRRYTEHLAKAVPVELPPPQVDALLEFCLLQVLLGFDEERLPLPVTAIYAEMRGAAKRAVVNAEARLRLESTVLQTVGRSCKAQQKDLLDGFADGRSHPHHVSWMPDVKSSCHRSLERMAKHFHSTNLIEVTKQRWHKRIHHSPNTRTCTELLLIGVNRTHPLFQEHEAWALHTEPGTRREPGALGLVECLGASPIFPDWVNWWSSGEA</sequence>
<dbReference type="Proteomes" id="UP001178507">
    <property type="component" value="Unassembled WGS sequence"/>
</dbReference>
<reference evidence="2" key="1">
    <citation type="submission" date="2023-08" db="EMBL/GenBank/DDBJ databases">
        <authorList>
            <person name="Chen Y."/>
            <person name="Shah S."/>
            <person name="Dougan E. K."/>
            <person name="Thang M."/>
            <person name="Chan C."/>
        </authorList>
    </citation>
    <scope>NUCLEOTIDE SEQUENCE</scope>
</reference>
<accession>A0AA36JDC2</accession>
<dbReference type="AlphaFoldDB" id="A0AA36JDC2"/>
<evidence type="ECO:0000256" key="1">
    <source>
        <dbReference type="SAM" id="MobiDB-lite"/>
    </source>
</evidence>